<gene>
    <name evidence="1" type="ORF">TRFO_06133</name>
</gene>
<name>A0A1J4K5H0_9EUKA</name>
<proteinExistence type="predicted"/>
<evidence type="ECO:0000313" key="1">
    <source>
        <dbReference type="EMBL" id="OHT04717.1"/>
    </source>
</evidence>
<organism evidence="1 2">
    <name type="scientific">Tritrichomonas foetus</name>
    <dbReference type="NCBI Taxonomy" id="1144522"/>
    <lineage>
        <taxon>Eukaryota</taxon>
        <taxon>Metamonada</taxon>
        <taxon>Parabasalia</taxon>
        <taxon>Tritrichomonadida</taxon>
        <taxon>Tritrichomonadidae</taxon>
        <taxon>Tritrichomonas</taxon>
    </lineage>
</organism>
<evidence type="ECO:0000313" key="2">
    <source>
        <dbReference type="Proteomes" id="UP000179807"/>
    </source>
</evidence>
<protein>
    <submittedName>
        <fullName evidence="1">Uncharacterized protein</fullName>
    </submittedName>
</protein>
<reference evidence="1" key="1">
    <citation type="submission" date="2016-10" db="EMBL/GenBank/DDBJ databases">
        <authorList>
            <person name="Benchimol M."/>
            <person name="Almeida L.G."/>
            <person name="Vasconcelos A.T."/>
            <person name="Perreira-Neves A."/>
            <person name="Rosa I.A."/>
            <person name="Tasca T."/>
            <person name="Bogo M.R."/>
            <person name="de Souza W."/>
        </authorList>
    </citation>
    <scope>NUCLEOTIDE SEQUENCE [LARGE SCALE GENOMIC DNA]</scope>
    <source>
        <strain evidence="1">K</strain>
    </source>
</reference>
<dbReference type="GeneID" id="94827610"/>
<comment type="caution">
    <text evidence="1">The sequence shown here is derived from an EMBL/GenBank/DDBJ whole genome shotgun (WGS) entry which is preliminary data.</text>
</comment>
<sequence>MDTIRQFLRSTNASAKFTVLSDGKESSPTTCTIKFLFIEIGTPSVRGFFFMPDYTPSLDPAKKTITFTPIGENAMPITFRNPNEQILNNWLQFASNSPDSLKSFVEMIPDTDLSYEQNLGIESHPYIVKISKDFVFSITDSNKTLIEYRLTPRTHIALPKIDDNPRIGLYESISPETISWTLIPDLPSIFDWVLLLKCCIHFLEKQEQEFDDIEIEVTSIPIDDSPASSLSSHMTPPQSSSITSISSFGNNFSSHHDRVSPPRSRRLSCDIQTINQISLEIKKQKDELKSKASKYKKSINVSEAIPEPEIEPPVITNYRRLKNKQYEVVKFTKPEKMKYDELLTIIEPNLKNPQIEYKRYIPDYVPYNYIGSSMEYTENCPETFEEVFKSSDPKQTLVLLCSILANGFIGPSISDVYKIPKQASRIYDLQTVWKTHGNNTFDMMLELTEIEKYYEPWAIIYDRNLLKRLKDLNKPFEEMFPFPENLPFQYPLVPIEAFNQWFYNLLYDLKMENINSQMVIFEMSQLLWGFFNHYLINENIQGFFKEILSKVGASSFLSPWSFLRNQTDFYNNWVSFWVTSFKEGKLVPNFTEFLRQTQVIYKFYSKCAAIRNRHWVKSIVEMLHFVSMLNLPTNFEITFTTTDKSIFQNIRGLLGMRK</sequence>
<accession>A0A1J4K5H0</accession>
<dbReference type="RefSeq" id="XP_068357853.1">
    <property type="nucleotide sequence ID" value="XM_068492906.1"/>
</dbReference>
<dbReference type="Proteomes" id="UP000179807">
    <property type="component" value="Unassembled WGS sequence"/>
</dbReference>
<dbReference type="AlphaFoldDB" id="A0A1J4K5H0"/>
<keyword evidence="2" id="KW-1185">Reference proteome</keyword>
<dbReference type="EMBL" id="MLAK01000782">
    <property type="protein sequence ID" value="OHT04717.1"/>
    <property type="molecule type" value="Genomic_DNA"/>
</dbReference>
<dbReference type="VEuPathDB" id="TrichDB:TRFO_06133"/>